<dbReference type="EMBL" id="LNIX01000006">
    <property type="protein sequence ID" value="OXA52794.1"/>
    <property type="molecule type" value="Genomic_DNA"/>
</dbReference>
<evidence type="ECO:0000313" key="3">
    <source>
        <dbReference type="Proteomes" id="UP000198287"/>
    </source>
</evidence>
<proteinExistence type="predicted"/>
<organism evidence="2 3">
    <name type="scientific">Folsomia candida</name>
    <name type="common">Springtail</name>
    <dbReference type="NCBI Taxonomy" id="158441"/>
    <lineage>
        <taxon>Eukaryota</taxon>
        <taxon>Metazoa</taxon>
        <taxon>Ecdysozoa</taxon>
        <taxon>Arthropoda</taxon>
        <taxon>Hexapoda</taxon>
        <taxon>Collembola</taxon>
        <taxon>Entomobryomorpha</taxon>
        <taxon>Isotomoidea</taxon>
        <taxon>Isotomidae</taxon>
        <taxon>Proisotominae</taxon>
        <taxon>Folsomia</taxon>
    </lineage>
</organism>
<dbReference type="Proteomes" id="UP000198287">
    <property type="component" value="Unassembled WGS sequence"/>
</dbReference>
<reference evidence="2 3" key="1">
    <citation type="submission" date="2015-12" db="EMBL/GenBank/DDBJ databases">
        <title>The genome of Folsomia candida.</title>
        <authorList>
            <person name="Faddeeva A."/>
            <person name="Derks M.F."/>
            <person name="Anvar Y."/>
            <person name="Smit S."/>
            <person name="Van Straalen N."/>
            <person name="Roelofs D."/>
        </authorList>
    </citation>
    <scope>NUCLEOTIDE SEQUENCE [LARGE SCALE GENOMIC DNA]</scope>
    <source>
        <strain evidence="2 3">VU population</strain>
        <tissue evidence="2">Whole body</tissue>
    </source>
</reference>
<evidence type="ECO:0000256" key="1">
    <source>
        <dbReference type="SAM" id="MobiDB-lite"/>
    </source>
</evidence>
<protein>
    <submittedName>
        <fullName evidence="2">Uncharacterized protein</fullName>
    </submittedName>
</protein>
<accession>A0A226E6S2</accession>
<name>A0A226E6S2_FOLCA</name>
<sequence length="298" mass="34080">MDNDDRYRCPENNYGGRKTNEQGMTLNPYFTDLQRSTAQWSTLNKSDISGRYPNRPKTSMGDLLFGGGGGGGSNKKTTVIGGNGLSDDPFEDLRNRWSFHNNGKVSPNVYGHSTYQNDFNPPPPSLPHHFGAESMRLASFVPPRNNMYRPMANDHLQNSNDWIPKRPLECTSSRYPCRQPHSNISTVNMDQGFGSYLSETREQFDRPSHQLFWDSVYELPSGYSTAVKSGFWDPDPPTCDLYDRSRVVTPPQRYNPWPRLLIGHEAMLRREYRPSNNIEYTESTIIGPTSREAQMYIF</sequence>
<keyword evidence="3" id="KW-1185">Reference proteome</keyword>
<gene>
    <name evidence="2" type="ORF">Fcan01_12358</name>
</gene>
<feature type="region of interest" description="Disordered" evidence="1">
    <location>
        <begin position="1"/>
        <end position="23"/>
    </location>
</feature>
<evidence type="ECO:0000313" key="2">
    <source>
        <dbReference type="EMBL" id="OXA52794.1"/>
    </source>
</evidence>
<dbReference type="AlphaFoldDB" id="A0A226E6S2"/>
<comment type="caution">
    <text evidence="2">The sequence shown here is derived from an EMBL/GenBank/DDBJ whole genome shotgun (WGS) entry which is preliminary data.</text>
</comment>